<dbReference type="Proteomes" id="UP000215214">
    <property type="component" value="Chromosome TJEJU"/>
</dbReference>
<feature type="chain" id="PRO_5012398798" evidence="1">
    <location>
        <begin position="19"/>
        <end position="469"/>
    </location>
</feature>
<reference evidence="2 3" key="1">
    <citation type="submission" date="2017-07" db="EMBL/GenBank/DDBJ databases">
        <authorList>
            <person name="Sun Z.S."/>
            <person name="Albrecht U."/>
            <person name="Echele G."/>
            <person name="Lee C.C."/>
        </authorList>
    </citation>
    <scope>NUCLEOTIDE SEQUENCE [LARGE SCALE GENOMIC DNA]</scope>
    <source>
        <strain evidence="3">type strain: KCTC 22618</strain>
    </source>
</reference>
<sequence length="469" mass="52995">MKKLIYICIALLVFSACTEDFENINTNPNNPVTASEELLLPTVIFDLTNIIVNESYNFGDIIGQYGARYEFNDLDIYRWQPDDRFWSPMYAILENIKDIKEIAQSRGNSNYQAIALILESYIYSVITDAYGDVPMSEANKTQEGIIAPVYDKQEDIYTRIFDKLESANTMINLAESVTGDILYRGSMIQWKKFANSLRLRLLMRTSDVRNVASDLATIINNPTTYPIFDSNNDNAIYNYSGSLPDVSQVALPGGGRDYDYYLLIPSSHFINLLNTNNDPRLDLWVSPKEGTNDRTLGVLPGQALSDIGRPAEFSRRSTDFYESATLIQGIFMTYSEVNFLLAEASERGLITTGSASMYYNTAITASFEQWGVRMPTDFLTTTVPYDASTDRLYEQKWLALYHSGIEPWFDWKRTGKPSFIQAGAGNLNSNNVPVRLKYPSLEQSVNKANYDAASNAMGGDEINSSSWWW</sequence>
<dbReference type="RefSeq" id="WP_095072442.1">
    <property type="nucleotide sequence ID" value="NZ_LT899436.1"/>
</dbReference>
<dbReference type="KEGG" id="tje:TJEJU_2439"/>
<dbReference type="InterPro" id="IPR011990">
    <property type="entry name" value="TPR-like_helical_dom_sf"/>
</dbReference>
<accession>A0A238UCC5</accession>
<dbReference type="InterPro" id="IPR041662">
    <property type="entry name" value="SusD-like_2"/>
</dbReference>
<protein>
    <submittedName>
        <fullName evidence="2">Probable lipoprotein, SusD/RagB family</fullName>
    </submittedName>
</protein>
<evidence type="ECO:0000256" key="1">
    <source>
        <dbReference type="SAM" id="SignalP"/>
    </source>
</evidence>
<gene>
    <name evidence="2" type="ORF">TJEJU_2439</name>
</gene>
<keyword evidence="2" id="KW-0449">Lipoprotein</keyword>
<evidence type="ECO:0000313" key="3">
    <source>
        <dbReference type="Proteomes" id="UP000215214"/>
    </source>
</evidence>
<dbReference type="SUPFAM" id="SSF48452">
    <property type="entry name" value="TPR-like"/>
    <property type="match status" value="1"/>
</dbReference>
<dbReference type="OrthoDB" id="725917at2"/>
<keyword evidence="1" id="KW-0732">Signal</keyword>
<keyword evidence="3" id="KW-1185">Reference proteome</keyword>
<organism evidence="2 3">
    <name type="scientific">Tenacibaculum jejuense</name>
    <dbReference type="NCBI Taxonomy" id="584609"/>
    <lineage>
        <taxon>Bacteria</taxon>
        <taxon>Pseudomonadati</taxon>
        <taxon>Bacteroidota</taxon>
        <taxon>Flavobacteriia</taxon>
        <taxon>Flavobacteriales</taxon>
        <taxon>Flavobacteriaceae</taxon>
        <taxon>Tenacibaculum</taxon>
    </lineage>
</organism>
<evidence type="ECO:0000313" key="2">
    <source>
        <dbReference type="EMBL" id="SNR16124.1"/>
    </source>
</evidence>
<dbReference type="EMBL" id="LT899436">
    <property type="protein sequence ID" value="SNR16124.1"/>
    <property type="molecule type" value="Genomic_DNA"/>
</dbReference>
<proteinExistence type="predicted"/>
<dbReference type="PROSITE" id="PS51257">
    <property type="entry name" value="PROKAR_LIPOPROTEIN"/>
    <property type="match status" value="1"/>
</dbReference>
<dbReference type="AlphaFoldDB" id="A0A238UCC5"/>
<name>A0A238UCC5_9FLAO</name>
<feature type="signal peptide" evidence="1">
    <location>
        <begin position="1"/>
        <end position="18"/>
    </location>
</feature>
<dbReference type="Gene3D" id="1.25.40.390">
    <property type="match status" value="1"/>
</dbReference>
<dbReference type="Pfam" id="PF12771">
    <property type="entry name" value="SusD-like_2"/>
    <property type="match status" value="1"/>
</dbReference>